<dbReference type="EMBL" id="CAJNOE010000232">
    <property type="protein sequence ID" value="CAF1072842.1"/>
    <property type="molecule type" value="Genomic_DNA"/>
</dbReference>
<name>A0A814M1X0_9BILA</name>
<dbReference type="GO" id="GO:0031267">
    <property type="term" value="F:small GTPase binding"/>
    <property type="evidence" value="ECO:0007669"/>
    <property type="project" value="TreeGrafter"/>
</dbReference>
<dbReference type="Proteomes" id="UP000663868">
    <property type="component" value="Unassembled WGS sequence"/>
</dbReference>
<dbReference type="Proteomes" id="UP000663860">
    <property type="component" value="Unassembled WGS sequence"/>
</dbReference>
<dbReference type="OrthoDB" id="120976at2759"/>
<dbReference type="SUPFAM" id="SSF52047">
    <property type="entry name" value="RNI-like"/>
    <property type="match status" value="1"/>
</dbReference>
<sequence>MGGEGAQDLANALQVNKVTTILLPSPRHFTSLLITLFTQTLTALTLEFNRIGDEGAQDFASALQRNKTLTTLKLRKNQIGADACKRLRKVCENNTELIITLDGDENIFGDVDEDDY</sequence>
<dbReference type="GO" id="GO:0005096">
    <property type="term" value="F:GTPase activator activity"/>
    <property type="evidence" value="ECO:0007669"/>
    <property type="project" value="UniProtKB-KW"/>
</dbReference>
<keyword evidence="1" id="KW-0343">GTPase activation</keyword>
<evidence type="ECO:0000313" key="10">
    <source>
        <dbReference type="Proteomes" id="UP000663860"/>
    </source>
</evidence>
<dbReference type="InterPro" id="IPR027038">
    <property type="entry name" value="RanGap"/>
</dbReference>
<keyword evidence="2" id="KW-0433">Leucine-rich repeat</keyword>
<evidence type="ECO:0000313" key="9">
    <source>
        <dbReference type="EMBL" id="CAF3709931.1"/>
    </source>
</evidence>
<keyword evidence="3" id="KW-0677">Repeat</keyword>
<dbReference type="GO" id="GO:0006913">
    <property type="term" value="P:nucleocytoplasmic transport"/>
    <property type="evidence" value="ECO:0007669"/>
    <property type="project" value="TreeGrafter"/>
</dbReference>
<evidence type="ECO:0000313" key="6">
    <source>
        <dbReference type="EMBL" id="CAF1169101.1"/>
    </source>
</evidence>
<organism evidence="4 10">
    <name type="scientific">Adineta steineri</name>
    <dbReference type="NCBI Taxonomy" id="433720"/>
    <lineage>
        <taxon>Eukaryota</taxon>
        <taxon>Metazoa</taxon>
        <taxon>Spiralia</taxon>
        <taxon>Gnathifera</taxon>
        <taxon>Rotifera</taxon>
        <taxon>Eurotatoria</taxon>
        <taxon>Bdelloidea</taxon>
        <taxon>Adinetida</taxon>
        <taxon>Adinetidae</taxon>
        <taxon>Adineta</taxon>
    </lineage>
</organism>
<evidence type="ECO:0000256" key="2">
    <source>
        <dbReference type="ARBA" id="ARBA00022614"/>
    </source>
</evidence>
<dbReference type="Proteomes" id="UP000663881">
    <property type="component" value="Unassembled WGS sequence"/>
</dbReference>
<dbReference type="Proteomes" id="UP000663891">
    <property type="component" value="Unassembled WGS sequence"/>
</dbReference>
<evidence type="ECO:0000313" key="8">
    <source>
        <dbReference type="EMBL" id="CAF3660621.1"/>
    </source>
</evidence>
<dbReference type="PANTHER" id="PTHR24113">
    <property type="entry name" value="RAN GTPASE-ACTIVATING PROTEIN 1"/>
    <property type="match status" value="1"/>
</dbReference>
<dbReference type="Proteomes" id="UP000663845">
    <property type="component" value="Unassembled WGS sequence"/>
</dbReference>
<proteinExistence type="predicted"/>
<dbReference type="GO" id="GO:0005829">
    <property type="term" value="C:cytosol"/>
    <property type="evidence" value="ECO:0007669"/>
    <property type="project" value="TreeGrafter"/>
</dbReference>
<dbReference type="GO" id="GO:0005634">
    <property type="term" value="C:nucleus"/>
    <property type="evidence" value="ECO:0007669"/>
    <property type="project" value="TreeGrafter"/>
</dbReference>
<dbReference type="Pfam" id="PF13516">
    <property type="entry name" value="LRR_6"/>
    <property type="match status" value="2"/>
</dbReference>
<dbReference type="EMBL" id="CAJOBB010000358">
    <property type="protein sequence ID" value="CAF3660621.1"/>
    <property type="molecule type" value="Genomic_DNA"/>
</dbReference>
<dbReference type="EMBL" id="CAJNON010000285">
    <property type="protein sequence ID" value="CAF1169101.1"/>
    <property type="molecule type" value="Genomic_DNA"/>
</dbReference>
<gene>
    <name evidence="4" type="ORF">IZO911_LOCUS21516</name>
    <name evidence="5" type="ORF">JYZ213_LOCUS21718</name>
    <name evidence="8" type="ORF">KXQ929_LOCUS8297</name>
    <name evidence="9" type="ORF">OKA104_LOCUS13106</name>
    <name evidence="7" type="ORF">OXD698_LOCUS4673</name>
    <name evidence="6" type="ORF">VCS650_LOCUS23814</name>
</gene>
<dbReference type="AlphaFoldDB" id="A0A814M1X0"/>
<dbReference type="EMBL" id="CAJNOG010000240">
    <property type="protein sequence ID" value="CAF1107177.1"/>
    <property type="molecule type" value="Genomic_DNA"/>
</dbReference>
<dbReference type="EMBL" id="CAJOAZ010000180">
    <property type="protein sequence ID" value="CAF3566289.1"/>
    <property type="molecule type" value="Genomic_DNA"/>
</dbReference>
<dbReference type="Gene3D" id="3.80.10.10">
    <property type="entry name" value="Ribonuclease Inhibitor"/>
    <property type="match status" value="1"/>
</dbReference>
<dbReference type="Proteomes" id="UP000663844">
    <property type="component" value="Unassembled WGS sequence"/>
</dbReference>
<comment type="caution">
    <text evidence="4">The sequence shown here is derived from an EMBL/GenBank/DDBJ whole genome shotgun (WGS) entry which is preliminary data.</text>
</comment>
<dbReference type="InterPro" id="IPR001611">
    <property type="entry name" value="Leu-rich_rpt"/>
</dbReference>
<evidence type="ECO:0000313" key="5">
    <source>
        <dbReference type="EMBL" id="CAF1107177.1"/>
    </source>
</evidence>
<dbReference type="InterPro" id="IPR032675">
    <property type="entry name" value="LRR_dom_sf"/>
</dbReference>
<evidence type="ECO:0000256" key="1">
    <source>
        <dbReference type="ARBA" id="ARBA00022468"/>
    </source>
</evidence>
<accession>A0A814M1X0</accession>
<dbReference type="SMART" id="SM00368">
    <property type="entry name" value="LRR_RI"/>
    <property type="match status" value="2"/>
</dbReference>
<dbReference type="EMBL" id="CAJOAY010000652">
    <property type="protein sequence ID" value="CAF3709931.1"/>
    <property type="molecule type" value="Genomic_DNA"/>
</dbReference>
<evidence type="ECO:0000313" key="7">
    <source>
        <dbReference type="EMBL" id="CAF3566289.1"/>
    </source>
</evidence>
<dbReference type="PANTHER" id="PTHR24113:SF12">
    <property type="entry name" value="RAN GTPASE-ACTIVATING PROTEIN 1"/>
    <property type="match status" value="1"/>
</dbReference>
<evidence type="ECO:0000313" key="4">
    <source>
        <dbReference type="EMBL" id="CAF1072842.1"/>
    </source>
</evidence>
<protein>
    <submittedName>
        <fullName evidence="4">Uncharacterized protein</fullName>
    </submittedName>
</protein>
<dbReference type="GO" id="GO:0048471">
    <property type="term" value="C:perinuclear region of cytoplasm"/>
    <property type="evidence" value="ECO:0007669"/>
    <property type="project" value="TreeGrafter"/>
</dbReference>
<evidence type="ECO:0000256" key="3">
    <source>
        <dbReference type="ARBA" id="ARBA00022737"/>
    </source>
</evidence>
<reference evidence="4" key="1">
    <citation type="submission" date="2021-02" db="EMBL/GenBank/DDBJ databases">
        <authorList>
            <person name="Nowell W R."/>
        </authorList>
    </citation>
    <scope>NUCLEOTIDE SEQUENCE</scope>
</reference>